<accession>A0AAV9GS19</accession>
<dbReference type="InterPro" id="IPR021514">
    <property type="entry name" value="DUF3176"/>
</dbReference>
<keyword evidence="1" id="KW-0812">Transmembrane</keyword>
<sequence length="480" mass="52147">MSNRSPHDNDSFLSPLPWMTAQTPEADPFIAGNGLKSPGIPIAPQHTLKRRTAIMEWKDEILAMAVSIIVLLAVAVIAYSMDNRPLADWPLTNSVVPISINAVISALAVVSRGTLAVPIVACISQLKWLHFRTPRKVEHMDVFDEASRGGLGSAKLLFKIPTNGAALGALVTVLAYAMGPFYQQVIRLEERNVEVAGNQTAAVFSFAHDYITGARGMSLGSMISAEIIDAQMQGAMIAGLFGYQVTSSFNCSSVCSWPGTFTTLGFHHECRNVTTETLAKKKCVSFWDSTKGVGDDDEVDSEESRSCTMTTPSQIQLFSRHIHTSMWTSVYLTGKPAPNFTSPILFTAAQYNIKRDFFTEKRLSEEVLECDISVAAHIYREVRASGNNLTIGHDHVISSQLSVEIEYPQLGDGGQPRVYSAPGIPDLRISYGDIVWITEFLGSELTNKTVELGESGTGGMSVSGAITARNLNDSLATMTQ</sequence>
<protein>
    <submittedName>
        <fullName evidence="2">Uncharacterized protein</fullName>
    </submittedName>
</protein>
<keyword evidence="1" id="KW-1133">Transmembrane helix</keyword>
<reference evidence="2" key="2">
    <citation type="submission" date="2023-05" db="EMBL/GenBank/DDBJ databases">
        <authorList>
            <consortium name="Lawrence Berkeley National Laboratory"/>
            <person name="Steindorff A."/>
            <person name="Hensen N."/>
            <person name="Bonometti L."/>
            <person name="Westerberg I."/>
            <person name="Brannstrom I.O."/>
            <person name="Guillou S."/>
            <person name="Cros-Aarteil S."/>
            <person name="Calhoun S."/>
            <person name="Haridas S."/>
            <person name="Kuo A."/>
            <person name="Mondo S."/>
            <person name="Pangilinan J."/>
            <person name="Riley R."/>
            <person name="Labutti K."/>
            <person name="Andreopoulos B."/>
            <person name="Lipzen A."/>
            <person name="Chen C."/>
            <person name="Yanf M."/>
            <person name="Daum C."/>
            <person name="Ng V."/>
            <person name="Clum A."/>
            <person name="Ohm R."/>
            <person name="Martin F."/>
            <person name="Silar P."/>
            <person name="Natvig D."/>
            <person name="Lalanne C."/>
            <person name="Gautier V."/>
            <person name="Ament-Velasquez S.L."/>
            <person name="Kruys A."/>
            <person name="Hutchinson M.I."/>
            <person name="Powell A.J."/>
            <person name="Barry K."/>
            <person name="Miller A.N."/>
            <person name="Grigoriev I.V."/>
            <person name="Debuchy R."/>
            <person name="Gladieux P."/>
            <person name="Thoren M.H."/>
            <person name="Johannesson H."/>
        </authorList>
    </citation>
    <scope>NUCLEOTIDE SEQUENCE</scope>
    <source>
        <strain evidence="2">PSN243</strain>
    </source>
</reference>
<evidence type="ECO:0000256" key="1">
    <source>
        <dbReference type="SAM" id="Phobius"/>
    </source>
</evidence>
<keyword evidence="1" id="KW-0472">Membrane</keyword>
<dbReference type="Proteomes" id="UP001321760">
    <property type="component" value="Unassembled WGS sequence"/>
</dbReference>
<keyword evidence="3" id="KW-1185">Reference proteome</keyword>
<feature type="transmembrane region" description="Helical" evidence="1">
    <location>
        <begin position="164"/>
        <end position="182"/>
    </location>
</feature>
<evidence type="ECO:0000313" key="3">
    <source>
        <dbReference type="Proteomes" id="UP001321760"/>
    </source>
</evidence>
<dbReference type="PANTHER" id="PTHR35394:SF5">
    <property type="entry name" value="DUF3176 DOMAIN-CONTAINING PROTEIN"/>
    <property type="match status" value="1"/>
</dbReference>
<dbReference type="Pfam" id="PF11374">
    <property type="entry name" value="DUF3176"/>
    <property type="match status" value="1"/>
</dbReference>
<organism evidence="2 3">
    <name type="scientific">Podospora aff. communis PSN243</name>
    <dbReference type="NCBI Taxonomy" id="3040156"/>
    <lineage>
        <taxon>Eukaryota</taxon>
        <taxon>Fungi</taxon>
        <taxon>Dikarya</taxon>
        <taxon>Ascomycota</taxon>
        <taxon>Pezizomycotina</taxon>
        <taxon>Sordariomycetes</taxon>
        <taxon>Sordariomycetidae</taxon>
        <taxon>Sordariales</taxon>
        <taxon>Podosporaceae</taxon>
        <taxon>Podospora</taxon>
    </lineage>
</organism>
<reference evidence="2" key="1">
    <citation type="journal article" date="2023" name="Mol. Phylogenet. Evol.">
        <title>Genome-scale phylogeny and comparative genomics of the fungal order Sordariales.</title>
        <authorList>
            <person name="Hensen N."/>
            <person name="Bonometti L."/>
            <person name="Westerberg I."/>
            <person name="Brannstrom I.O."/>
            <person name="Guillou S."/>
            <person name="Cros-Aarteil S."/>
            <person name="Calhoun S."/>
            <person name="Haridas S."/>
            <person name="Kuo A."/>
            <person name="Mondo S."/>
            <person name="Pangilinan J."/>
            <person name="Riley R."/>
            <person name="LaButti K."/>
            <person name="Andreopoulos B."/>
            <person name="Lipzen A."/>
            <person name="Chen C."/>
            <person name="Yan M."/>
            <person name="Daum C."/>
            <person name="Ng V."/>
            <person name="Clum A."/>
            <person name="Steindorff A."/>
            <person name="Ohm R.A."/>
            <person name="Martin F."/>
            <person name="Silar P."/>
            <person name="Natvig D.O."/>
            <person name="Lalanne C."/>
            <person name="Gautier V."/>
            <person name="Ament-Velasquez S.L."/>
            <person name="Kruys A."/>
            <person name="Hutchinson M.I."/>
            <person name="Powell A.J."/>
            <person name="Barry K."/>
            <person name="Miller A.N."/>
            <person name="Grigoriev I.V."/>
            <person name="Debuchy R."/>
            <person name="Gladieux P."/>
            <person name="Hiltunen Thoren M."/>
            <person name="Johannesson H."/>
        </authorList>
    </citation>
    <scope>NUCLEOTIDE SEQUENCE</scope>
    <source>
        <strain evidence="2">PSN243</strain>
    </source>
</reference>
<evidence type="ECO:0000313" key="2">
    <source>
        <dbReference type="EMBL" id="KAK4450824.1"/>
    </source>
</evidence>
<name>A0AAV9GS19_9PEZI</name>
<gene>
    <name evidence="2" type="ORF">QBC34DRAFT_66264</name>
</gene>
<proteinExistence type="predicted"/>
<dbReference type="PANTHER" id="PTHR35394">
    <property type="entry name" value="DUF3176 DOMAIN-CONTAINING PROTEIN"/>
    <property type="match status" value="1"/>
</dbReference>
<comment type="caution">
    <text evidence="2">The sequence shown here is derived from an EMBL/GenBank/DDBJ whole genome shotgun (WGS) entry which is preliminary data.</text>
</comment>
<feature type="transmembrane region" description="Helical" evidence="1">
    <location>
        <begin position="100"/>
        <end position="126"/>
    </location>
</feature>
<dbReference type="AlphaFoldDB" id="A0AAV9GS19"/>
<dbReference type="EMBL" id="MU865931">
    <property type="protein sequence ID" value="KAK4450824.1"/>
    <property type="molecule type" value="Genomic_DNA"/>
</dbReference>
<feature type="transmembrane region" description="Helical" evidence="1">
    <location>
        <begin position="61"/>
        <end position="80"/>
    </location>
</feature>